<gene>
    <name evidence="2" type="ORF">P8C59_005006</name>
</gene>
<keyword evidence="3" id="KW-1185">Reference proteome</keyword>
<dbReference type="PANTHER" id="PTHR34693">
    <property type="entry name" value="PROTEIN PAR32"/>
    <property type="match status" value="1"/>
</dbReference>
<sequence>MSDNFRRVGRGGAGNFLSKKDVEDAESASEDLEAQRTAGPADANTPSTAQAPQASGPVYARAGRGGAGNYHEPAAAQRQEAAEAERVKAAVAANQGKPRAGLTGRGGAGNWTDATAQRAGDEEQKKRKDLEAKILQDVQAGLVIPPRTYHQHDRESEK</sequence>
<proteinExistence type="predicted"/>
<reference evidence="2" key="1">
    <citation type="journal article" date="2023" name="Mol. Plant Microbe Interact.">
        <title>Elucidating the Obligate Nature and Biological Capacity of an Invasive Fungal Corn Pathogen.</title>
        <authorList>
            <person name="MacCready J.S."/>
            <person name="Roggenkamp E.M."/>
            <person name="Gdanetz K."/>
            <person name="Chilvers M.I."/>
        </authorList>
    </citation>
    <scope>NUCLEOTIDE SEQUENCE</scope>
    <source>
        <strain evidence="2">PM02</strain>
    </source>
</reference>
<dbReference type="PANTHER" id="PTHR34693:SF1">
    <property type="entry name" value="PROTEIN PAR32"/>
    <property type="match status" value="1"/>
</dbReference>
<protein>
    <submittedName>
        <fullName evidence="2">Uncharacterized protein</fullName>
    </submittedName>
</protein>
<dbReference type="InterPro" id="IPR022024">
    <property type="entry name" value="DUF3602"/>
</dbReference>
<feature type="compositionally biased region" description="Acidic residues" evidence="1">
    <location>
        <begin position="23"/>
        <end position="32"/>
    </location>
</feature>
<dbReference type="Proteomes" id="UP001217918">
    <property type="component" value="Unassembled WGS sequence"/>
</dbReference>
<organism evidence="2 3">
    <name type="scientific">Phyllachora maydis</name>
    <dbReference type="NCBI Taxonomy" id="1825666"/>
    <lineage>
        <taxon>Eukaryota</taxon>
        <taxon>Fungi</taxon>
        <taxon>Dikarya</taxon>
        <taxon>Ascomycota</taxon>
        <taxon>Pezizomycotina</taxon>
        <taxon>Sordariomycetes</taxon>
        <taxon>Sordariomycetidae</taxon>
        <taxon>Phyllachorales</taxon>
        <taxon>Phyllachoraceae</taxon>
        <taxon>Phyllachora</taxon>
    </lineage>
</organism>
<dbReference type="InterPro" id="IPR053203">
    <property type="entry name" value="Cisplatin_resist-associated"/>
</dbReference>
<feature type="region of interest" description="Disordered" evidence="1">
    <location>
        <begin position="1"/>
        <end position="158"/>
    </location>
</feature>
<dbReference type="Pfam" id="PF12223">
    <property type="entry name" value="DUF3602"/>
    <property type="match status" value="1"/>
</dbReference>
<feature type="compositionally biased region" description="Polar residues" evidence="1">
    <location>
        <begin position="44"/>
        <end position="53"/>
    </location>
</feature>
<evidence type="ECO:0000313" key="3">
    <source>
        <dbReference type="Proteomes" id="UP001217918"/>
    </source>
</evidence>
<evidence type="ECO:0000313" key="2">
    <source>
        <dbReference type="EMBL" id="KAK2070520.1"/>
    </source>
</evidence>
<dbReference type="AlphaFoldDB" id="A0AAD9I4T5"/>
<name>A0AAD9I4T5_9PEZI</name>
<evidence type="ECO:0000256" key="1">
    <source>
        <dbReference type="SAM" id="MobiDB-lite"/>
    </source>
</evidence>
<dbReference type="EMBL" id="JAQQPM010000004">
    <property type="protein sequence ID" value="KAK2070520.1"/>
    <property type="molecule type" value="Genomic_DNA"/>
</dbReference>
<comment type="caution">
    <text evidence="2">The sequence shown here is derived from an EMBL/GenBank/DDBJ whole genome shotgun (WGS) entry which is preliminary data.</text>
</comment>
<feature type="compositionally biased region" description="Basic and acidic residues" evidence="1">
    <location>
        <begin position="119"/>
        <end position="134"/>
    </location>
</feature>
<accession>A0AAD9I4T5</accession>